<feature type="region of interest" description="Disordered" evidence="1">
    <location>
        <begin position="47"/>
        <end position="100"/>
    </location>
</feature>
<reference evidence="3 4" key="1">
    <citation type="journal article" date="2009" name="Nature">
        <title>The Sorghum bicolor genome and the diversification of grasses.</title>
        <authorList>
            <person name="Paterson A.H."/>
            <person name="Bowers J.E."/>
            <person name="Bruggmann R."/>
            <person name="Dubchak I."/>
            <person name="Grimwood J."/>
            <person name="Gundlach H."/>
            <person name="Haberer G."/>
            <person name="Hellsten U."/>
            <person name="Mitros T."/>
            <person name="Poliakov A."/>
            <person name="Schmutz J."/>
            <person name="Spannagl M."/>
            <person name="Tang H."/>
            <person name="Wang X."/>
            <person name="Wicker T."/>
            <person name="Bharti A.K."/>
            <person name="Chapman J."/>
            <person name="Feltus F.A."/>
            <person name="Gowik U."/>
            <person name="Grigoriev I.V."/>
            <person name="Lyons E."/>
            <person name="Maher C.A."/>
            <person name="Martis M."/>
            <person name="Narechania A."/>
            <person name="Otillar R.P."/>
            <person name="Penning B.W."/>
            <person name="Salamov A.A."/>
            <person name="Wang Y."/>
            <person name="Zhang L."/>
            <person name="Carpita N.C."/>
            <person name="Freeling M."/>
            <person name="Gingle A.R."/>
            <person name="Hash C.T."/>
            <person name="Keller B."/>
            <person name="Klein P."/>
            <person name="Kresovich S."/>
            <person name="McCann M.C."/>
            <person name="Ming R."/>
            <person name="Peterson D.G."/>
            <person name="Mehboob-ur-Rahman"/>
            <person name="Ware D."/>
            <person name="Westhoff P."/>
            <person name="Mayer K.F."/>
            <person name="Messing J."/>
            <person name="Rokhsar D.S."/>
        </authorList>
    </citation>
    <scope>NUCLEOTIDE SEQUENCE [LARGE SCALE GENOMIC DNA]</scope>
    <source>
        <strain evidence="4">cv. BTx623</strain>
    </source>
</reference>
<reference evidence="4" key="2">
    <citation type="journal article" date="2018" name="Plant J.">
        <title>The Sorghum bicolor reference genome: improved assembly, gene annotations, a transcriptome atlas, and signatures of genome organization.</title>
        <authorList>
            <person name="McCormick R.F."/>
            <person name="Truong S.K."/>
            <person name="Sreedasyam A."/>
            <person name="Jenkins J."/>
            <person name="Shu S."/>
            <person name="Sims D."/>
            <person name="Kennedy M."/>
            <person name="Amirebrahimi M."/>
            <person name="Weers B.D."/>
            <person name="McKinley B."/>
            <person name="Mattison A."/>
            <person name="Morishige D.T."/>
            <person name="Grimwood J."/>
            <person name="Schmutz J."/>
            <person name="Mullet J.E."/>
        </authorList>
    </citation>
    <scope>NUCLEOTIDE SEQUENCE [LARGE SCALE GENOMIC DNA]</scope>
    <source>
        <strain evidence="4">cv. BTx623</strain>
    </source>
</reference>
<dbReference type="InParanoid" id="A0A194YQ16"/>
<feature type="chain" id="PRO_5008268982" evidence="2">
    <location>
        <begin position="26"/>
        <end position="100"/>
    </location>
</feature>
<evidence type="ECO:0000256" key="2">
    <source>
        <dbReference type="SAM" id="SignalP"/>
    </source>
</evidence>
<accession>A0A194YQ16</accession>
<feature type="signal peptide" evidence="2">
    <location>
        <begin position="1"/>
        <end position="25"/>
    </location>
</feature>
<dbReference type="AlphaFoldDB" id="A0A194YQ16"/>
<keyword evidence="2" id="KW-0732">Signal</keyword>
<dbReference type="Gramene" id="KXG30328">
    <property type="protein sequence ID" value="KXG30328"/>
    <property type="gene ID" value="SORBI_3004G164300"/>
</dbReference>
<evidence type="ECO:0000256" key="1">
    <source>
        <dbReference type="SAM" id="MobiDB-lite"/>
    </source>
</evidence>
<dbReference type="PROSITE" id="PS51257">
    <property type="entry name" value="PROKAR_LIPOPROTEIN"/>
    <property type="match status" value="1"/>
</dbReference>
<sequence>MGEGRAKAQALLLAALVLMMSCSAAASPSNCIPRRLLMASGSYYRRAPCNDDPIGRRPTPNDGHEEISGSRTPRVGPPSPTWGTTRAAGTSRPTPPGIIN</sequence>
<dbReference type="EMBL" id="CM000763">
    <property type="protein sequence ID" value="KXG30328.1"/>
    <property type="molecule type" value="Genomic_DNA"/>
</dbReference>
<dbReference type="OMA" id="NDDPIGR"/>
<organism evidence="3 4">
    <name type="scientific">Sorghum bicolor</name>
    <name type="common">Sorghum</name>
    <name type="synonym">Sorghum vulgare</name>
    <dbReference type="NCBI Taxonomy" id="4558"/>
    <lineage>
        <taxon>Eukaryota</taxon>
        <taxon>Viridiplantae</taxon>
        <taxon>Streptophyta</taxon>
        <taxon>Embryophyta</taxon>
        <taxon>Tracheophyta</taxon>
        <taxon>Spermatophyta</taxon>
        <taxon>Magnoliopsida</taxon>
        <taxon>Liliopsida</taxon>
        <taxon>Poales</taxon>
        <taxon>Poaceae</taxon>
        <taxon>PACMAD clade</taxon>
        <taxon>Panicoideae</taxon>
        <taxon>Andropogonodae</taxon>
        <taxon>Andropogoneae</taxon>
        <taxon>Sorghinae</taxon>
        <taxon>Sorghum</taxon>
    </lineage>
</organism>
<keyword evidence="4" id="KW-1185">Reference proteome</keyword>
<evidence type="ECO:0000313" key="3">
    <source>
        <dbReference type="EMBL" id="KXG30328.1"/>
    </source>
</evidence>
<dbReference type="Proteomes" id="UP000000768">
    <property type="component" value="Chromosome 4"/>
</dbReference>
<name>A0A194YQ16_SORBI</name>
<evidence type="ECO:0000313" key="4">
    <source>
        <dbReference type="Proteomes" id="UP000000768"/>
    </source>
</evidence>
<protein>
    <submittedName>
        <fullName evidence="3">Uncharacterized protein</fullName>
    </submittedName>
</protein>
<gene>
    <name evidence="3" type="ORF">SORBI_3004G164300</name>
</gene>
<feature type="compositionally biased region" description="Polar residues" evidence="1">
    <location>
        <begin position="81"/>
        <end position="92"/>
    </location>
</feature>
<proteinExistence type="predicted"/>